<feature type="region of interest" description="Disordered" evidence="1">
    <location>
        <begin position="1"/>
        <end position="55"/>
    </location>
</feature>
<sequence>LRSCCGVSHARPRPRASETQAAGWAARRGRAPRSLGTDPELAGDRGSPGPGECEQGCRFTMIW</sequence>
<dbReference type="AlphaFoldDB" id="A0A9X9M5M8"/>
<evidence type="ECO:0000313" key="3">
    <source>
        <dbReference type="Proteomes" id="UP000269945"/>
    </source>
</evidence>
<dbReference type="Proteomes" id="UP000269945">
    <property type="component" value="Unassembled WGS sequence"/>
</dbReference>
<reference evidence="2 3" key="1">
    <citation type="submission" date="2018-10" db="EMBL/GenBank/DDBJ databases">
        <authorList>
            <person name="Ekblom R."/>
            <person name="Jareborg N."/>
        </authorList>
    </citation>
    <scope>NUCLEOTIDE SEQUENCE [LARGE SCALE GENOMIC DNA]</scope>
    <source>
        <tissue evidence="2">Muscle</tissue>
    </source>
</reference>
<protein>
    <submittedName>
        <fullName evidence="2">Uncharacterized protein</fullName>
    </submittedName>
</protein>
<evidence type="ECO:0000256" key="1">
    <source>
        <dbReference type="SAM" id="MobiDB-lite"/>
    </source>
</evidence>
<dbReference type="EMBL" id="CYRY02043049">
    <property type="protein sequence ID" value="VCX37159.1"/>
    <property type="molecule type" value="Genomic_DNA"/>
</dbReference>
<feature type="non-terminal residue" evidence="2">
    <location>
        <position position="63"/>
    </location>
</feature>
<gene>
    <name evidence="2" type="ORF">BN2614_LOCUS1</name>
</gene>
<evidence type="ECO:0000313" key="2">
    <source>
        <dbReference type="EMBL" id="VCX37159.1"/>
    </source>
</evidence>
<organism evidence="2 3">
    <name type="scientific">Gulo gulo</name>
    <name type="common">Wolverine</name>
    <name type="synonym">Gluton</name>
    <dbReference type="NCBI Taxonomy" id="48420"/>
    <lineage>
        <taxon>Eukaryota</taxon>
        <taxon>Metazoa</taxon>
        <taxon>Chordata</taxon>
        <taxon>Craniata</taxon>
        <taxon>Vertebrata</taxon>
        <taxon>Euteleostomi</taxon>
        <taxon>Mammalia</taxon>
        <taxon>Eutheria</taxon>
        <taxon>Laurasiatheria</taxon>
        <taxon>Carnivora</taxon>
        <taxon>Caniformia</taxon>
        <taxon>Musteloidea</taxon>
        <taxon>Mustelidae</taxon>
        <taxon>Guloninae</taxon>
        <taxon>Gulo</taxon>
    </lineage>
</organism>
<proteinExistence type="predicted"/>
<keyword evidence="3" id="KW-1185">Reference proteome</keyword>
<comment type="caution">
    <text evidence="2">The sequence shown here is derived from an EMBL/GenBank/DDBJ whole genome shotgun (WGS) entry which is preliminary data.</text>
</comment>
<accession>A0A9X9M5M8</accession>
<name>A0A9X9M5M8_GULGU</name>